<protein>
    <submittedName>
        <fullName evidence="1">Uncharacterized protein</fullName>
    </submittedName>
</protein>
<keyword evidence="2" id="KW-1185">Reference proteome</keyword>
<evidence type="ECO:0000313" key="2">
    <source>
        <dbReference type="Proteomes" id="UP001358586"/>
    </source>
</evidence>
<reference evidence="1 2" key="1">
    <citation type="submission" date="2023-03" db="EMBL/GenBank/DDBJ databases">
        <title>WGS of Gossypium arboreum.</title>
        <authorList>
            <person name="Yu D."/>
        </authorList>
    </citation>
    <scope>NUCLEOTIDE SEQUENCE [LARGE SCALE GENOMIC DNA]</scope>
    <source>
        <tissue evidence="1">Leaf</tissue>
    </source>
</reference>
<name>A0ABR0NG78_GOSAR</name>
<dbReference type="EMBL" id="JARKNE010000010">
    <property type="protein sequence ID" value="KAK5794021.1"/>
    <property type="molecule type" value="Genomic_DNA"/>
</dbReference>
<dbReference type="Proteomes" id="UP001358586">
    <property type="component" value="Chromosome 10"/>
</dbReference>
<organism evidence="1 2">
    <name type="scientific">Gossypium arboreum</name>
    <name type="common">Tree cotton</name>
    <name type="synonym">Gossypium nanking</name>
    <dbReference type="NCBI Taxonomy" id="29729"/>
    <lineage>
        <taxon>Eukaryota</taxon>
        <taxon>Viridiplantae</taxon>
        <taxon>Streptophyta</taxon>
        <taxon>Embryophyta</taxon>
        <taxon>Tracheophyta</taxon>
        <taxon>Spermatophyta</taxon>
        <taxon>Magnoliopsida</taxon>
        <taxon>eudicotyledons</taxon>
        <taxon>Gunneridae</taxon>
        <taxon>Pentapetalae</taxon>
        <taxon>rosids</taxon>
        <taxon>malvids</taxon>
        <taxon>Malvales</taxon>
        <taxon>Malvaceae</taxon>
        <taxon>Malvoideae</taxon>
        <taxon>Gossypium</taxon>
    </lineage>
</organism>
<comment type="caution">
    <text evidence="1">The sequence shown here is derived from an EMBL/GenBank/DDBJ whole genome shotgun (WGS) entry which is preliminary data.</text>
</comment>
<sequence>MMLEKDFNLERNDKMVVLWPTRKTIDAFNWNYFCDVRSLPEEELVREFYASLIMPGATKVLVHKKKVSLTSKSINDLFNLLDIEEDEYFAIMTNINCDFFNKCLML</sequence>
<proteinExistence type="predicted"/>
<evidence type="ECO:0000313" key="1">
    <source>
        <dbReference type="EMBL" id="KAK5794021.1"/>
    </source>
</evidence>
<accession>A0ABR0NG78</accession>
<gene>
    <name evidence="1" type="ORF">PVK06_035212</name>
</gene>